<reference evidence="2" key="1">
    <citation type="submission" date="2023-07" db="EMBL/GenBank/DDBJ databases">
        <title>Novel Mycoplasma species identified in domestic and wild animals.</title>
        <authorList>
            <person name="Volokhov D.V."/>
            <person name="Furtak V.A."/>
            <person name="Zagorodnyaya T.A."/>
        </authorList>
    </citation>
    <scope>NUCLEOTIDE SEQUENCE [LARGE SCALE GENOMIC DNA]</scope>
    <source>
        <strain evidence="2">92-19</strain>
    </source>
</reference>
<protein>
    <submittedName>
        <fullName evidence="1">Uncharacterized protein</fullName>
    </submittedName>
</protein>
<comment type="caution">
    <text evidence="1">The sequence shown here is derived from an EMBL/GenBank/DDBJ whole genome shotgun (WGS) entry which is preliminary data.</text>
</comment>
<accession>A0ABT2PT64</accession>
<gene>
    <name evidence="1" type="ORF">N7603_00480</name>
</gene>
<name>A0ABT2PT64_9MOLU</name>
<evidence type="ECO:0000313" key="1">
    <source>
        <dbReference type="EMBL" id="MCU0104136.1"/>
    </source>
</evidence>
<keyword evidence="2" id="KW-1185">Reference proteome</keyword>
<sequence>MDIEMCIRKMHHRKGEKMKKIVLLVLLVLSLSVKVYALEDNSLVVPDVLNVVENTNSLLFTEFDEIKLTTLKRLYGPYYGNDYNIYYEVNNIIGTDSKGLYAHNSGYARDIYRSVNGRTNSSNTPMPSDDVSILIGAENANITNDPISLSIIYETRYYFVPVDFDYTSNSGEFIHYVTSISGVTEVPESVIEYTPNDMKIPKTNGVSDSITSGAVAKFKLTDLYSYIKNLHSLVDSTSDFHDYGAYCSSIGNNSYLGFCNVEQGSNVQVNIIPLIKIREIRMNYTIRVNSQYNDKTGEESATQVFHTLFGMFSSATYNQTTVDLNFNHTYGCGIELSKDILGCFGPSFSLDIGNEVVNDVINKELMINRYIHVTQTIKYPGGAYANKTHVKYNDGSIMKIDSFVKGDWSEQNPGILSRPTFTILGANQSGYQLQLTNNAPIPVSISLTNGLTGTHSINGLQWVILTKNFGSYNQTSTINAQAFNQPQNIETQFYNTTSSVTSYAVSVAHKVPIVTIDQQTPYSFRIQVRNQNNFAVPMYYNLNGINYYLGYASSDQTLTKTINNLQPSMKISLTVYSFANTMVSVRYTSTFFTPAYGLEQ</sequence>
<dbReference type="Proteomes" id="UP001209076">
    <property type="component" value="Unassembled WGS sequence"/>
</dbReference>
<organism evidence="1 2">
    <name type="scientific">Paracholeplasma vituli</name>
    <dbReference type="NCBI Taxonomy" id="69473"/>
    <lineage>
        <taxon>Bacteria</taxon>
        <taxon>Bacillati</taxon>
        <taxon>Mycoplasmatota</taxon>
        <taxon>Mollicutes</taxon>
        <taxon>Acholeplasmatales</taxon>
        <taxon>Acholeplasmataceae</taxon>
        <taxon>Paracholeplasma</taxon>
    </lineage>
</organism>
<dbReference type="RefSeq" id="WP_262095348.1">
    <property type="nucleotide sequence ID" value="NZ_JAOEGN010000001.1"/>
</dbReference>
<evidence type="ECO:0000313" key="2">
    <source>
        <dbReference type="Proteomes" id="UP001209076"/>
    </source>
</evidence>
<dbReference type="EMBL" id="JAOEGN010000001">
    <property type="protein sequence ID" value="MCU0104136.1"/>
    <property type="molecule type" value="Genomic_DNA"/>
</dbReference>
<proteinExistence type="predicted"/>